<comment type="caution">
    <text evidence="7">The sequence shown here is derived from an EMBL/GenBank/DDBJ whole genome shotgun (WGS) entry which is preliminary data.</text>
</comment>
<dbReference type="GO" id="GO:0016616">
    <property type="term" value="F:oxidoreductase activity, acting on the CH-OH group of donors, NAD or NADP as acceptor"/>
    <property type="evidence" value="ECO:0007669"/>
    <property type="project" value="InterPro"/>
</dbReference>
<dbReference type="Proteomes" id="UP000011550">
    <property type="component" value="Unassembled WGS sequence"/>
</dbReference>
<dbReference type="EMBL" id="AOLN01000018">
    <property type="protein sequence ID" value="ELZ91991.1"/>
    <property type="molecule type" value="Genomic_DNA"/>
</dbReference>
<feature type="domain" description="D-isomer specific 2-hydroxyacid dehydrogenase NAD-binding" evidence="6">
    <location>
        <begin position="111"/>
        <end position="286"/>
    </location>
</feature>
<dbReference type="GO" id="GO:0051287">
    <property type="term" value="F:NAD binding"/>
    <property type="evidence" value="ECO:0007669"/>
    <property type="project" value="InterPro"/>
</dbReference>
<keyword evidence="2 4" id="KW-0560">Oxidoreductase</keyword>
<dbReference type="Gene3D" id="3.40.50.720">
    <property type="entry name" value="NAD(P)-binding Rossmann-like Domain"/>
    <property type="match status" value="2"/>
</dbReference>
<dbReference type="STRING" id="662479.C440_16804"/>
<dbReference type="PANTHER" id="PTHR42789:SF1">
    <property type="entry name" value="D-ISOMER SPECIFIC 2-HYDROXYACID DEHYDROGENASE FAMILY PROTEIN (AFU_ORTHOLOGUE AFUA_6G10090)"/>
    <property type="match status" value="1"/>
</dbReference>
<dbReference type="InterPro" id="IPR006139">
    <property type="entry name" value="D-isomer_2_OHA_DH_cat_dom"/>
</dbReference>
<dbReference type="OrthoDB" id="34275at2157"/>
<dbReference type="InterPro" id="IPR036291">
    <property type="entry name" value="NAD(P)-bd_dom_sf"/>
</dbReference>
<sequence>MSSHVVLSDFHMIDPEHHRQVLGDDVEVSVAELGSETALVDACRETDADAVVTDINTPVTAAALAELDLRVVARAAVGYDNIDVESAAAHDVVVTNVPSYCTDEVATHTVSLLLSCLRATPTYDRAVRAGDWPATPGRDLHRMRGRTLGFLSFGAIAQRTAELCSGFGLDFVAHDPYVDDAVLDDHGVERVSLAALYDRADYLSVTAPETPETRGMVDSDAFDALDDDTIVVNTGRGAVIDEEALADALRDGDIAAAGLDVFETEPLPAGSPLRELENAVLSPHAAWCSVEAKAEVNEQTASDIKRVLAGDEPTARVEPNWD</sequence>
<evidence type="ECO:0000313" key="8">
    <source>
        <dbReference type="Proteomes" id="UP000011550"/>
    </source>
</evidence>
<protein>
    <submittedName>
        <fullName evidence="7">D-3-phosphoglycerate dehydrogenase</fullName>
    </submittedName>
</protein>
<dbReference type="SUPFAM" id="SSF52283">
    <property type="entry name" value="Formate/glycerate dehydrogenase catalytic domain-like"/>
    <property type="match status" value="1"/>
</dbReference>
<dbReference type="RefSeq" id="WP_008321835.1">
    <property type="nucleotide sequence ID" value="NZ_AOLN01000018.1"/>
</dbReference>
<dbReference type="AlphaFoldDB" id="M0I5G6"/>
<evidence type="ECO:0000259" key="5">
    <source>
        <dbReference type="Pfam" id="PF00389"/>
    </source>
</evidence>
<proteinExistence type="inferred from homology"/>
<evidence type="ECO:0000256" key="3">
    <source>
        <dbReference type="ARBA" id="ARBA00023027"/>
    </source>
</evidence>
<reference evidence="7 8" key="1">
    <citation type="journal article" date="2014" name="PLoS Genet.">
        <title>Phylogenetically driven sequencing of extremely halophilic archaea reveals strategies for static and dynamic osmo-response.</title>
        <authorList>
            <person name="Becker E.A."/>
            <person name="Seitzer P.M."/>
            <person name="Tritt A."/>
            <person name="Larsen D."/>
            <person name="Krusor M."/>
            <person name="Yao A.I."/>
            <person name="Wu D."/>
            <person name="Madern D."/>
            <person name="Eisen J.A."/>
            <person name="Darling A.E."/>
            <person name="Facciotti M.T."/>
        </authorList>
    </citation>
    <scope>NUCLEOTIDE SEQUENCE [LARGE SCALE GENOMIC DNA]</scope>
    <source>
        <strain evidence="7 8">ATCC BAA-1512</strain>
    </source>
</reference>
<evidence type="ECO:0000313" key="7">
    <source>
        <dbReference type="EMBL" id="ELZ91991.1"/>
    </source>
</evidence>
<evidence type="ECO:0000259" key="6">
    <source>
        <dbReference type="Pfam" id="PF02826"/>
    </source>
</evidence>
<organism evidence="7 8">
    <name type="scientific">Haloferax mucosum ATCC BAA-1512</name>
    <dbReference type="NCBI Taxonomy" id="662479"/>
    <lineage>
        <taxon>Archaea</taxon>
        <taxon>Methanobacteriati</taxon>
        <taxon>Methanobacteriota</taxon>
        <taxon>Stenosarchaea group</taxon>
        <taxon>Halobacteria</taxon>
        <taxon>Halobacteriales</taxon>
        <taxon>Haloferacaceae</taxon>
        <taxon>Haloferax</taxon>
    </lineage>
</organism>
<dbReference type="InterPro" id="IPR043322">
    <property type="entry name" value="CtBP"/>
</dbReference>
<evidence type="ECO:0000256" key="2">
    <source>
        <dbReference type="ARBA" id="ARBA00023002"/>
    </source>
</evidence>
<accession>M0I5G6</accession>
<name>M0I5G6_9EURY</name>
<dbReference type="CDD" id="cd05299">
    <property type="entry name" value="CtBP_dh"/>
    <property type="match status" value="1"/>
</dbReference>
<feature type="domain" description="D-isomer specific 2-hydroxyacid dehydrogenase catalytic" evidence="5">
    <location>
        <begin position="15"/>
        <end position="317"/>
    </location>
</feature>
<dbReference type="Pfam" id="PF00389">
    <property type="entry name" value="2-Hacid_dh"/>
    <property type="match status" value="1"/>
</dbReference>
<keyword evidence="8" id="KW-1185">Reference proteome</keyword>
<comment type="similarity">
    <text evidence="1 4">Belongs to the D-isomer specific 2-hydroxyacid dehydrogenase family.</text>
</comment>
<dbReference type="InterPro" id="IPR006140">
    <property type="entry name" value="D-isomer_DH_NAD-bd"/>
</dbReference>
<evidence type="ECO:0000256" key="4">
    <source>
        <dbReference type="RuleBase" id="RU003719"/>
    </source>
</evidence>
<keyword evidence="3" id="KW-0520">NAD</keyword>
<dbReference type="GO" id="GO:0003714">
    <property type="term" value="F:transcription corepressor activity"/>
    <property type="evidence" value="ECO:0007669"/>
    <property type="project" value="InterPro"/>
</dbReference>
<evidence type="ECO:0000256" key="1">
    <source>
        <dbReference type="ARBA" id="ARBA00005854"/>
    </source>
</evidence>
<dbReference type="Pfam" id="PF02826">
    <property type="entry name" value="2-Hacid_dh_C"/>
    <property type="match status" value="1"/>
</dbReference>
<dbReference type="InterPro" id="IPR050857">
    <property type="entry name" value="D-2-hydroxyacid_DH"/>
</dbReference>
<dbReference type="SUPFAM" id="SSF51735">
    <property type="entry name" value="NAD(P)-binding Rossmann-fold domains"/>
    <property type="match status" value="1"/>
</dbReference>
<gene>
    <name evidence="7" type="ORF">C440_16804</name>
</gene>
<dbReference type="PANTHER" id="PTHR42789">
    <property type="entry name" value="D-ISOMER SPECIFIC 2-HYDROXYACID DEHYDROGENASE FAMILY PROTEIN (AFU_ORTHOLOGUE AFUA_6G10090)"/>
    <property type="match status" value="1"/>
</dbReference>
<dbReference type="PATRIC" id="fig|662479.7.peg.3417"/>